<evidence type="ECO:0000313" key="3">
    <source>
        <dbReference type="Proteomes" id="UP001279410"/>
    </source>
</evidence>
<dbReference type="PANTHER" id="PTHR45784">
    <property type="entry name" value="C-TYPE LECTIN DOMAIN FAMILY 20 MEMBER A-RELATED"/>
    <property type="match status" value="1"/>
</dbReference>
<feature type="domain" description="C-type lectin" evidence="1">
    <location>
        <begin position="25"/>
        <end position="137"/>
    </location>
</feature>
<sequence length="137" mass="16384">MNNNKTWFDFPCTAQQKFICYNETNQSNKFHLINITKTWPQAENYCREHHTDLISGVHQLEEFKTDKGSYDKDVSMRAKKANTSYVWLGLRYTCTLEFWFWVSDEAVRYKNWASDGVMDDCDMSEPWTGGQHKWFRN</sequence>
<comment type="caution">
    <text evidence="2">The sequence shown here is derived from an EMBL/GenBank/DDBJ whole genome shotgun (WGS) entry which is preliminary data.</text>
</comment>
<protein>
    <submittedName>
        <fullName evidence="2">Snaclec stejaggregin-B subunit beta-1-like protein</fullName>
    </submittedName>
</protein>
<dbReference type="InterPro" id="IPR001304">
    <property type="entry name" value="C-type_lectin-like"/>
</dbReference>
<dbReference type="PROSITE" id="PS50041">
    <property type="entry name" value="C_TYPE_LECTIN_2"/>
    <property type="match status" value="1"/>
</dbReference>
<dbReference type="SUPFAM" id="SSF56436">
    <property type="entry name" value="C-type lectin-like"/>
    <property type="match status" value="1"/>
</dbReference>
<name>A0AAD3R658_LATJO</name>
<dbReference type="PANTHER" id="PTHR45784:SF3">
    <property type="entry name" value="C-TYPE LECTIN DOMAIN FAMILY 4 MEMBER K-LIKE-RELATED"/>
    <property type="match status" value="1"/>
</dbReference>
<dbReference type="Proteomes" id="UP001279410">
    <property type="component" value="Unassembled WGS sequence"/>
</dbReference>
<accession>A0AAD3R658</accession>
<dbReference type="InterPro" id="IPR016187">
    <property type="entry name" value="CTDL_fold"/>
</dbReference>
<dbReference type="Pfam" id="PF00059">
    <property type="entry name" value="Lectin_C"/>
    <property type="match status" value="1"/>
</dbReference>
<dbReference type="AlphaFoldDB" id="A0AAD3R658"/>
<dbReference type="InterPro" id="IPR016186">
    <property type="entry name" value="C-type_lectin-like/link_sf"/>
</dbReference>
<evidence type="ECO:0000259" key="1">
    <source>
        <dbReference type="PROSITE" id="PS50041"/>
    </source>
</evidence>
<dbReference type="EMBL" id="BRZM01004456">
    <property type="protein sequence ID" value="GLD57317.1"/>
    <property type="molecule type" value="Genomic_DNA"/>
</dbReference>
<proteinExistence type="predicted"/>
<reference evidence="2" key="1">
    <citation type="submission" date="2022-08" db="EMBL/GenBank/DDBJ databases">
        <title>Genome sequencing of akame (Lates japonicus).</title>
        <authorList>
            <person name="Hashiguchi Y."/>
            <person name="Takahashi H."/>
        </authorList>
    </citation>
    <scope>NUCLEOTIDE SEQUENCE</scope>
    <source>
        <strain evidence="2">Kochi</strain>
    </source>
</reference>
<dbReference type="Gene3D" id="3.10.100.10">
    <property type="entry name" value="Mannose-Binding Protein A, subunit A"/>
    <property type="match status" value="1"/>
</dbReference>
<gene>
    <name evidence="2" type="ORF">AKAME5_002872200</name>
</gene>
<evidence type="ECO:0000313" key="2">
    <source>
        <dbReference type="EMBL" id="GLD57317.1"/>
    </source>
</evidence>
<organism evidence="2 3">
    <name type="scientific">Lates japonicus</name>
    <name type="common">Japanese lates</name>
    <dbReference type="NCBI Taxonomy" id="270547"/>
    <lineage>
        <taxon>Eukaryota</taxon>
        <taxon>Metazoa</taxon>
        <taxon>Chordata</taxon>
        <taxon>Craniata</taxon>
        <taxon>Vertebrata</taxon>
        <taxon>Euteleostomi</taxon>
        <taxon>Actinopterygii</taxon>
        <taxon>Neopterygii</taxon>
        <taxon>Teleostei</taxon>
        <taxon>Neoteleostei</taxon>
        <taxon>Acanthomorphata</taxon>
        <taxon>Carangaria</taxon>
        <taxon>Carangaria incertae sedis</taxon>
        <taxon>Centropomidae</taxon>
        <taxon>Lates</taxon>
    </lineage>
</organism>
<keyword evidence="3" id="KW-1185">Reference proteome</keyword>